<dbReference type="InterPro" id="IPR051547">
    <property type="entry name" value="TDP2-like"/>
</dbReference>
<feature type="transmembrane region" description="Helical" evidence="9">
    <location>
        <begin position="67"/>
        <end position="86"/>
    </location>
</feature>
<dbReference type="PANTHER" id="PTHR15822:SF4">
    <property type="entry name" value="TYROSYL-DNA PHOSPHODIESTERASE 2"/>
    <property type="match status" value="1"/>
</dbReference>
<dbReference type="GO" id="GO:0004519">
    <property type="term" value="F:endonuclease activity"/>
    <property type="evidence" value="ECO:0007669"/>
    <property type="project" value="UniProtKB-KW"/>
</dbReference>
<dbReference type="EMBL" id="QGEG01000002">
    <property type="protein sequence ID" value="PWL38364.1"/>
    <property type="molecule type" value="Genomic_DNA"/>
</dbReference>
<dbReference type="OrthoDB" id="635146at2"/>
<reference evidence="11 12" key="1">
    <citation type="submission" date="2018-05" db="EMBL/GenBank/DDBJ databases">
        <title>Complete genome sequence of Flagellimonas aquimarina ECD12 isolated from seaweed Ecklonia cava.</title>
        <authorList>
            <person name="Choi S."/>
            <person name="Seong C."/>
        </authorList>
    </citation>
    <scope>NUCLEOTIDE SEQUENCE [LARGE SCALE GENOMIC DNA]</scope>
    <source>
        <strain evidence="11 12">ECD12</strain>
    </source>
</reference>
<keyword evidence="9" id="KW-0472">Membrane</keyword>
<dbReference type="Gene3D" id="3.60.10.10">
    <property type="entry name" value="Endonuclease/exonuclease/phosphatase"/>
    <property type="match status" value="1"/>
</dbReference>
<feature type="transmembrane region" description="Helical" evidence="9">
    <location>
        <begin position="12"/>
        <end position="33"/>
    </location>
</feature>
<dbReference type="PANTHER" id="PTHR15822">
    <property type="entry name" value="TRAF AND TNF RECEPTOR-ASSOCIATED PROTEIN"/>
    <property type="match status" value="1"/>
</dbReference>
<comment type="cofactor">
    <cofactor evidence="2">
        <name>Mg(2+)</name>
        <dbReference type="ChEBI" id="CHEBI:18420"/>
    </cofactor>
</comment>
<name>A0A316KX17_9FLAO</name>
<keyword evidence="7" id="KW-0460">Magnesium</keyword>
<organism evidence="11 12">
    <name type="scientific">Flagellimonas aquimarina</name>
    <dbReference type="NCBI Taxonomy" id="2201895"/>
    <lineage>
        <taxon>Bacteria</taxon>
        <taxon>Pseudomonadati</taxon>
        <taxon>Bacteroidota</taxon>
        <taxon>Flavobacteriia</taxon>
        <taxon>Flavobacteriales</taxon>
        <taxon>Flavobacteriaceae</taxon>
        <taxon>Flagellimonas</taxon>
    </lineage>
</organism>
<keyword evidence="11" id="KW-0255">Endonuclease</keyword>
<evidence type="ECO:0000313" key="12">
    <source>
        <dbReference type="Proteomes" id="UP000245762"/>
    </source>
</evidence>
<keyword evidence="9" id="KW-1133">Transmembrane helix</keyword>
<evidence type="ECO:0000259" key="10">
    <source>
        <dbReference type="Pfam" id="PF03372"/>
    </source>
</evidence>
<evidence type="ECO:0000313" key="11">
    <source>
        <dbReference type="EMBL" id="PWL38364.1"/>
    </source>
</evidence>
<keyword evidence="9" id="KW-0812">Transmembrane</keyword>
<evidence type="ECO:0000256" key="6">
    <source>
        <dbReference type="ARBA" id="ARBA00022801"/>
    </source>
</evidence>
<dbReference type="InterPro" id="IPR005135">
    <property type="entry name" value="Endo/exonuclease/phosphatase"/>
</dbReference>
<keyword evidence="6" id="KW-0378">Hydrolase</keyword>
<sequence>MKQLPFFDKAIYLTNILCALVTTISFLVPYVSVTFMPTISAISLVVPFLVYANIGFLFYWSLRKKRHFLLSAVLLLLWYVILGPFYQFSKKEKNVNVKDLSIMSFNSRNFNDHGQLNTENVDSLILEFVTKKNPDILCFQECFYGMKRSKALSQYKYEYVDHVYGVPATKVIQAVYSKYPIIAIDSINFPKSSNSAIYADILYKKDTIRVYNIHLQSFRIIPQIDAIRSEESSKLLAKSERVMLKQYEQANLIRQNMEENHYKKIVVGDFNNTQYSNIYKTIKGGLTDSFLEKGRGFGRTYDLLGFPIRIDFIFSDPAFEVVSHKNFDEKLSDHYPVMATLRLKSD</sequence>
<dbReference type="CDD" id="cd09084">
    <property type="entry name" value="EEP-2"/>
    <property type="match status" value="1"/>
</dbReference>
<evidence type="ECO:0000256" key="4">
    <source>
        <dbReference type="ARBA" id="ARBA00022723"/>
    </source>
</evidence>
<accession>A0A316KX17</accession>
<evidence type="ECO:0000256" key="5">
    <source>
        <dbReference type="ARBA" id="ARBA00022763"/>
    </source>
</evidence>
<keyword evidence="4" id="KW-0479">Metal-binding</keyword>
<dbReference type="InterPro" id="IPR036691">
    <property type="entry name" value="Endo/exonu/phosph_ase_sf"/>
</dbReference>
<dbReference type="SUPFAM" id="SSF56219">
    <property type="entry name" value="DNase I-like"/>
    <property type="match status" value="1"/>
</dbReference>
<keyword evidence="8" id="KW-0234">DNA repair</keyword>
<dbReference type="GO" id="GO:0016787">
    <property type="term" value="F:hydrolase activity"/>
    <property type="evidence" value="ECO:0007669"/>
    <property type="project" value="UniProtKB-KW"/>
</dbReference>
<comment type="cofactor">
    <cofactor evidence="1">
        <name>Mn(2+)</name>
        <dbReference type="ChEBI" id="CHEBI:29035"/>
    </cofactor>
</comment>
<feature type="transmembrane region" description="Helical" evidence="9">
    <location>
        <begin position="39"/>
        <end position="60"/>
    </location>
</feature>
<evidence type="ECO:0000256" key="8">
    <source>
        <dbReference type="ARBA" id="ARBA00023204"/>
    </source>
</evidence>
<evidence type="ECO:0000256" key="3">
    <source>
        <dbReference type="ARBA" id="ARBA00022722"/>
    </source>
</evidence>
<evidence type="ECO:0000256" key="9">
    <source>
        <dbReference type="SAM" id="Phobius"/>
    </source>
</evidence>
<keyword evidence="12" id="KW-1185">Reference proteome</keyword>
<keyword evidence="3" id="KW-0540">Nuclease</keyword>
<keyword evidence="5" id="KW-0227">DNA damage</keyword>
<dbReference type="AlphaFoldDB" id="A0A316KX17"/>
<dbReference type="RefSeq" id="WP_109662251.1">
    <property type="nucleotide sequence ID" value="NZ_QGEG01000002.1"/>
</dbReference>
<dbReference type="Pfam" id="PF03372">
    <property type="entry name" value="Exo_endo_phos"/>
    <property type="match status" value="1"/>
</dbReference>
<evidence type="ECO:0000256" key="2">
    <source>
        <dbReference type="ARBA" id="ARBA00001946"/>
    </source>
</evidence>
<protein>
    <submittedName>
        <fullName evidence="11">Endonuclease</fullName>
    </submittedName>
</protein>
<feature type="domain" description="Endonuclease/exonuclease/phosphatase" evidence="10">
    <location>
        <begin position="103"/>
        <end position="334"/>
    </location>
</feature>
<evidence type="ECO:0000256" key="7">
    <source>
        <dbReference type="ARBA" id="ARBA00022842"/>
    </source>
</evidence>
<dbReference type="Proteomes" id="UP000245762">
    <property type="component" value="Unassembled WGS sequence"/>
</dbReference>
<dbReference type="GO" id="GO:0046872">
    <property type="term" value="F:metal ion binding"/>
    <property type="evidence" value="ECO:0007669"/>
    <property type="project" value="UniProtKB-KW"/>
</dbReference>
<comment type="caution">
    <text evidence="11">The sequence shown here is derived from an EMBL/GenBank/DDBJ whole genome shotgun (WGS) entry which is preliminary data.</text>
</comment>
<dbReference type="GO" id="GO:0006281">
    <property type="term" value="P:DNA repair"/>
    <property type="evidence" value="ECO:0007669"/>
    <property type="project" value="UniProtKB-KW"/>
</dbReference>
<proteinExistence type="predicted"/>
<evidence type="ECO:0000256" key="1">
    <source>
        <dbReference type="ARBA" id="ARBA00001936"/>
    </source>
</evidence>
<gene>
    <name evidence="11" type="ORF">DKG77_08815</name>
</gene>